<accession>E5A8B8</accession>
<gene>
    <name evidence="1" type="ORF">LEMA_P074520.1</name>
</gene>
<evidence type="ECO:0000313" key="2">
    <source>
        <dbReference type="Proteomes" id="UP000002668"/>
    </source>
</evidence>
<dbReference type="EMBL" id="FP929137">
    <property type="protein sequence ID" value="CBX99863.1"/>
    <property type="molecule type" value="Genomic_DNA"/>
</dbReference>
<dbReference type="Proteomes" id="UP000002668">
    <property type="component" value="Genome"/>
</dbReference>
<evidence type="ECO:0000313" key="1">
    <source>
        <dbReference type="EMBL" id="CBX99863.1"/>
    </source>
</evidence>
<dbReference type="HOGENOM" id="CLU_785430_0_0_1"/>
<name>E5A8B8_LEPMJ</name>
<reference evidence="2" key="1">
    <citation type="journal article" date="2011" name="Nat. Commun.">
        <title>Effector diversification within compartments of the Leptosphaeria maculans genome affected by Repeat-Induced Point mutations.</title>
        <authorList>
            <person name="Rouxel T."/>
            <person name="Grandaubert J."/>
            <person name="Hane J.K."/>
            <person name="Hoede C."/>
            <person name="van de Wouw A.P."/>
            <person name="Couloux A."/>
            <person name="Dominguez V."/>
            <person name="Anthouard V."/>
            <person name="Bally P."/>
            <person name="Bourras S."/>
            <person name="Cozijnsen A.J."/>
            <person name="Ciuffetti L.M."/>
            <person name="Degrave A."/>
            <person name="Dilmaghani A."/>
            <person name="Duret L."/>
            <person name="Fudal I."/>
            <person name="Goodwin S.B."/>
            <person name="Gout L."/>
            <person name="Glaser N."/>
            <person name="Linglin J."/>
            <person name="Kema G.H.J."/>
            <person name="Lapalu N."/>
            <person name="Lawrence C.B."/>
            <person name="May K."/>
            <person name="Meyer M."/>
            <person name="Ollivier B."/>
            <person name="Poulain J."/>
            <person name="Schoch C.L."/>
            <person name="Simon A."/>
            <person name="Spatafora J.W."/>
            <person name="Stachowiak A."/>
            <person name="Turgeon B.G."/>
            <person name="Tyler B.M."/>
            <person name="Vincent D."/>
            <person name="Weissenbach J."/>
            <person name="Amselem J."/>
            <person name="Quesneville H."/>
            <person name="Oliver R.P."/>
            <person name="Wincker P."/>
            <person name="Balesdent M.-H."/>
            <person name="Howlett B.J."/>
        </authorList>
    </citation>
    <scope>NUCLEOTIDE SEQUENCE [LARGE SCALE GENOMIC DNA]</scope>
    <source>
        <strain evidence="2">JN3 / isolate v23.1.3 / race Av1-4-5-6-7-8</strain>
    </source>
</reference>
<sequence>MLAQETQIPKRSAAIQKTRRMPDFGARRSLLPVCLHWQSGERGPRALVRASAPLISWIPTLFCLGRLSLWPSVPVFLIEYLCTVNASHPPIRWLFPYHSQPETIAHKAWSIPKNSIKLAQSIRQMQPDGNNRYNDILNSVNLARERALSPIHPGPDGTYMEYFCHKGATDQWKITTQFPNQSAEAHSFQIRVVDANPASLNCDAAYSTCDVIDESMAEAVPEQDLSLTANEQSARGNVIKFARIHANGRLCPGAILRFIGTVSVRRTANSIPCHVRKTNLIHGPRSMMSSKGNLAVQQRSVGGIRMRCCMPCSWFLESGINSGLMTVLNSSLQLRSECKQNLHRSNGRTMDPK</sequence>
<proteinExistence type="predicted"/>
<protein>
    <submittedName>
        <fullName evidence="1">Predicted protein</fullName>
    </submittedName>
</protein>
<keyword evidence="2" id="KW-1185">Reference proteome</keyword>
<organism evidence="2">
    <name type="scientific">Leptosphaeria maculans (strain JN3 / isolate v23.1.3 / race Av1-4-5-6-7-8)</name>
    <name type="common">Blackleg fungus</name>
    <name type="synonym">Phoma lingam</name>
    <dbReference type="NCBI Taxonomy" id="985895"/>
    <lineage>
        <taxon>Eukaryota</taxon>
        <taxon>Fungi</taxon>
        <taxon>Dikarya</taxon>
        <taxon>Ascomycota</taxon>
        <taxon>Pezizomycotina</taxon>
        <taxon>Dothideomycetes</taxon>
        <taxon>Pleosporomycetidae</taxon>
        <taxon>Pleosporales</taxon>
        <taxon>Pleosporineae</taxon>
        <taxon>Leptosphaeriaceae</taxon>
        <taxon>Plenodomus</taxon>
        <taxon>Plenodomus lingam/Leptosphaeria maculans species complex</taxon>
    </lineage>
</organism>
<dbReference type="AlphaFoldDB" id="E5A8B8"/>
<dbReference type="InParanoid" id="E5A8B8"/>
<dbReference type="VEuPathDB" id="FungiDB:LEMA_P074520.1"/>